<dbReference type="InterPro" id="IPR008780">
    <property type="entry name" value="Plasmodium_Vir"/>
</dbReference>
<dbReference type="AlphaFoldDB" id="A0A1A8WEV4"/>
<dbReference type="Proteomes" id="UP000078560">
    <property type="component" value="Unassembled WGS sequence"/>
</dbReference>
<protein>
    <submittedName>
        <fullName evidence="1">PIR Superfamily Protein</fullName>
    </submittedName>
</protein>
<sequence length="99" mass="11580">MSEKPDYEIFDDIEKYMSKEKEIVGNSGEQINKFCATISYISENSADAVTLCKQFISFFTLLHSEYKDTTPVDTSDKYPEFLNYWLNNQFRAKNIKIIP</sequence>
<dbReference type="Pfam" id="PF05795">
    <property type="entry name" value="Plasmodium_Vir"/>
    <property type="match status" value="1"/>
</dbReference>
<evidence type="ECO:0000313" key="2">
    <source>
        <dbReference type="EMBL" id="SBT02630.1"/>
    </source>
</evidence>
<organism evidence="1 4">
    <name type="scientific">Plasmodium ovale curtisi</name>
    <dbReference type="NCBI Taxonomy" id="864141"/>
    <lineage>
        <taxon>Eukaryota</taxon>
        <taxon>Sar</taxon>
        <taxon>Alveolata</taxon>
        <taxon>Apicomplexa</taxon>
        <taxon>Aconoidasida</taxon>
        <taxon>Haemosporida</taxon>
        <taxon>Plasmodiidae</taxon>
        <taxon>Plasmodium</taxon>
        <taxon>Plasmodium (Plasmodium)</taxon>
    </lineage>
</organism>
<evidence type="ECO:0000313" key="1">
    <source>
        <dbReference type="EMBL" id="SBS91494.1"/>
    </source>
</evidence>
<reference evidence="3 4" key="2">
    <citation type="submission" date="2016-05" db="EMBL/GenBank/DDBJ databases">
        <authorList>
            <person name="Naeem Raeece"/>
        </authorList>
    </citation>
    <scope>NUCLEOTIDE SEQUENCE [LARGE SCALE GENOMIC DNA]</scope>
</reference>
<dbReference type="Proteomes" id="UP000078546">
    <property type="component" value="Unassembled WGS sequence"/>
</dbReference>
<gene>
    <name evidence="2" type="ORF">POVCU1_079010</name>
    <name evidence="1" type="ORF">POVCU2_0067820</name>
</gene>
<name>A0A1A8WEV4_PLAOA</name>
<accession>A0A1A8WEV4</accession>
<dbReference type="EMBL" id="FLQU01001114">
    <property type="protein sequence ID" value="SBS91494.1"/>
    <property type="molecule type" value="Genomic_DNA"/>
</dbReference>
<evidence type="ECO:0000313" key="4">
    <source>
        <dbReference type="Proteomes" id="UP000078560"/>
    </source>
</evidence>
<reference evidence="1" key="1">
    <citation type="submission" date="2016-05" db="EMBL/GenBank/DDBJ databases">
        <authorList>
            <person name="Lavstsen T."/>
            <person name="Jespersen J.S."/>
        </authorList>
    </citation>
    <scope>NUCLEOTIDE SEQUENCE [LARGE SCALE GENOMIC DNA]</scope>
</reference>
<proteinExistence type="predicted"/>
<dbReference type="EMBL" id="FLQV01003592">
    <property type="protein sequence ID" value="SBT02630.1"/>
    <property type="molecule type" value="Genomic_DNA"/>
</dbReference>
<evidence type="ECO:0000313" key="3">
    <source>
        <dbReference type="Proteomes" id="UP000078546"/>
    </source>
</evidence>